<dbReference type="Proteomes" id="UP001148203">
    <property type="component" value="Unassembled WGS sequence"/>
</dbReference>
<keyword evidence="1" id="KW-0812">Transmembrane</keyword>
<dbReference type="NCBIfam" id="NF009315">
    <property type="entry name" value="PRK12674.1-4"/>
    <property type="match status" value="1"/>
</dbReference>
<dbReference type="RefSeq" id="WP_273912555.1">
    <property type="nucleotide sequence ID" value="NZ_JAMDGX010000063.1"/>
</dbReference>
<accession>A0ABT5NKE8</accession>
<gene>
    <name evidence="2" type="ORF">M5G11_00495</name>
</gene>
<feature type="transmembrane region" description="Helical" evidence="1">
    <location>
        <begin position="74"/>
        <end position="95"/>
    </location>
</feature>
<evidence type="ECO:0000313" key="3">
    <source>
        <dbReference type="Proteomes" id="UP001148203"/>
    </source>
</evidence>
<reference evidence="2 3" key="1">
    <citation type="submission" date="2022-05" db="EMBL/GenBank/DDBJ databases">
        <title>Novel Pseudomonas spp. Isolated from a Rainbow Trout Aquaculture Facility.</title>
        <authorList>
            <person name="Testerman T."/>
            <person name="Graf J."/>
        </authorList>
    </citation>
    <scope>NUCLEOTIDE SEQUENCE [LARGE SCALE GENOMIC DNA]</scope>
    <source>
        <strain evidence="2 3">ID681</strain>
    </source>
</reference>
<dbReference type="PANTHER" id="PTHR34703">
    <property type="entry name" value="ANTIPORTER SUBUNIT MNHG2-RELATED"/>
    <property type="match status" value="1"/>
</dbReference>
<proteinExistence type="predicted"/>
<sequence>MNEVNQLPMWLEVVTAVLLLLSSLFALTGALGLLRLKDFFQRMHPPALASTIGTWCVALASILYFSGLKQAPVIHAWLIPILLAITVPVTTLLLARAALFRKRMSGDDVPAEISSGRDRGH</sequence>
<keyword evidence="1" id="KW-0472">Membrane</keyword>
<keyword evidence="1" id="KW-1133">Transmembrane helix</keyword>
<feature type="transmembrane region" description="Helical" evidence="1">
    <location>
        <begin position="13"/>
        <end position="34"/>
    </location>
</feature>
<keyword evidence="3" id="KW-1185">Reference proteome</keyword>
<dbReference type="InterPro" id="IPR005133">
    <property type="entry name" value="PhaG_MnhG_YufB"/>
</dbReference>
<organism evidence="2 3">
    <name type="scientific">Pseudomonas fontis</name>
    <dbReference type="NCBI Taxonomy" id="2942633"/>
    <lineage>
        <taxon>Bacteria</taxon>
        <taxon>Pseudomonadati</taxon>
        <taxon>Pseudomonadota</taxon>
        <taxon>Gammaproteobacteria</taxon>
        <taxon>Pseudomonadales</taxon>
        <taxon>Pseudomonadaceae</taxon>
        <taxon>Pseudomonas</taxon>
    </lineage>
</organism>
<evidence type="ECO:0000256" key="1">
    <source>
        <dbReference type="SAM" id="Phobius"/>
    </source>
</evidence>
<protein>
    <submittedName>
        <fullName evidence="2">Na+/H+ antiporter subunit G</fullName>
    </submittedName>
</protein>
<comment type="caution">
    <text evidence="2">The sequence shown here is derived from an EMBL/GenBank/DDBJ whole genome shotgun (WGS) entry which is preliminary data.</text>
</comment>
<evidence type="ECO:0000313" key="2">
    <source>
        <dbReference type="EMBL" id="MDD0989015.1"/>
    </source>
</evidence>
<name>A0ABT5NKE8_9PSED</name>
<feature type="transmembrane region" description="Helical" evidence="1">
    <location>
        <begin position="46"/>
        <end position="68"/>
    </location>
</feature>
<dbReference type="Pfam" id="PF03334">
    <property type="entry name" value="PhaG_MnhG_YufB"/>
    <property type="match status" value="1"/>
</dbReference>
<dbReference type="NCBIfam" id="TIGR01300">
    <property type="entry name" value="CPA3_mnhG_phaG"/>
    <property type="match status" value="1"/>
</dbReference>
<dbReference type="EMBL" id="JAMDGY010000003">
    <property type="protein sequence ID" value="MDD0989015.1"/>
    <property type="molecule type" value="Genomic_DNA"/>
</dbReference>
<dbReference type="PANTHER" id="PTHR34703:SF1">
    <property type="entry name" value="ANTIPORTER SUBUNIT MNHG2-RELATED"/>
    <property type="match status" value="1"/>
</dbReference>